<gene>
    <name evidence="2" type="ORF">WJX81_003726</name>
</gene>
<evidence type="ECO:0000256" key="1">
    <source>
        <dbReference type="SAM" id="Phobius"/>
    </source>
</evidence>
<keyword evidence="1" id="KW-0812">Transmembrane</keyword>
<organism evidence="2 3">
    <name type="scientific">Elliptochloris bilobata</name>
    <dbReference type="NCBI Taxonomy" id="381761"/>
    <lineage>
        <taxon>Eukaryota</taxon>
        <taxon>Viridiplantae</taxon>
        <taxon>Chlorophyta</taxon>
        <taxon>core chlorophytes</taxon>
        <taxon>Trebouxiophyceae</taxon>
        <taxon>Trebouxiophyceae incertae sedis</taxon>
        <taxon>Elliptochloris clade</taxon>
        <taxon>Elliptochloris</taxon>
    </lineage>
</organism>
<dbReference type="PANTHER" id="PTHR36059">
    <property type="entry name" value="OS02G0175800 PROTEIN"/>
    <property type="match status" value="1"/>
</dbReference>
<proteinExistence type="predicted"/>
<dbReference type="EMBL" id="JALJOU010000049">
    <property type="protein sequence ID" value="KAK9830909.1"/>
    <property type="molecule type" value="Genomic_DNA"/>
</dbReference>
<sequence>MSSFLNGLKGLKLKELSPYVAKHAREHWTPAQIAKRSKTFLHEYKDKHIDTGSVWPLFHTMGIIFVGAYILAYPQEMKHYRAEMQAKLDKELGKEPAHR</sequence>
<reference evidence="2 3" key="1">
    <citation type="journal article" date="2024" name="Nat. Commun.">
        <title>Phylogenomics reveals the evolutionary origins of lichenization in chlorophyte algae.</title>
        <authorList>
            <person name="Puginier C."/>
            <person name="Libourel C."/>
            <person name="Otte J."/>
            <person name="Skaloud P."/>
            <person name="Haon M."/>
            <person name="Grisel S."/>
            <person name="Petersen M."/>
            <person name="Berrin J.G."/>
            <person name="Delaux P.M."/>
            <person name="Dal Grande F."/>
            <person name="Keller J."/>
        </authorList>
    </citation>
    <scope>NUCLEOTIDE SEQUENCE [LARGE SCALE GENOMIC DNA]</scope>
    <source>
        <strain evidence="2 3">SAG 245.80</strain>
    </source>
</reference>
<keyword evidence="3" id="KW-1185">Reference proteome</keyword>
<keyword evidence="1" id="KW-0472">Membrane</keyword>
<name>A0AAW1RB01_9CHLO</name>
<protein>
    <submittedName>
        <fullName evidence="2">Uncharacterized protein</fullName>
    </submittedName>
</protein>
<dbReference type="PANTHER" id="PTHR36059:SF2">
    <property type="entry name" value="OS02G0175800 PROTEIN"/>
    <property type="match status" value="1"/>
</dbReference>
<evidence type="ECO:0000313" key="2">
    <source>
        <dbReference type="EMBL" id="KAK9830909.1"/>
    </source>
</evidence>
<accession>A0AAW1RB01</accession>
<dbReference type="Proteomes" id="UP001445335">
    <property type="component" value="Unassembled WGS sequence"/>
</dbReference>
<comment type="caution">
    <text evidence="2">The sequence shown here is derived from an EMBL/GenBank/DDBJ whole genome shotgun (WGS) entry which is preliminary data.</text>
</comment>
<keyword evidence="1" id="KW-1133">Transmembrane helix</keyword>
<feature type="transmembrane region" description="Helical" evidence="1">
    <location>
        <begin position="54"/>
        <end position="72"/>
    </location>
</feature>
<dbReference type="AlphaFoldDB" id="A0AAW1RB01"/>
<evidence type="ECO:0000313" key="3">
    <source>
        <dbReference type="Proteomes" id="UP001445335"/>
    </source>
</evidence>